<feature type="domain" description="HTH hxlR-type" evidence="4">
    <location>
        <begin position="11"/>
        <end position="117"/>
    </location>
</feature>
<dbReference type="SUPFAM" id="SSF46785">
    <property type="entry name" value="Winged helix' DNA-binding domain"/>
    <property type="match status" value="1"/>
</dbReference>
<reference evidence="5 6" key="1">
    <citation type="submission" date="2020-09" db="EMBL/GenBank/DDBJ databases">
        <title>Genome sequences of type strains of Chitinophaga qingshengii and Chitinophaga varians.</title>
        <authorList>
            <person name="Kittiwongwattana C."/>
        </authorList>
    </citation>
    <scope>NUCLEOTIDE SEQUENCE [LARGE SCALE GENOMIC DNA]</scope>
    <source>
        <strain evidence="5 6">JCM 30026</strain>
    </source>
</reference>
<dbReference type="InterPro" id="IPR036388">
    <property type="entry name" value="WH-like_DNA-bd_sf"/>
</dbReference>
<dbReference type="PROSITE" id="PS51118">
    <property type="entry name" value="HTH_HXLR"/>
    <property type="match status" value="1"/>
</dbReference>
<name>A0ABR7TIU1_9BACT</name>
<keyword evidence="6" id="KW-1185">Reference proteome</keyword>
<evidence type="ECO:0000313" key="5">
    <source>
        <dbReference type="EMBL" id="MBC9929910.1"/>
    </source>
</evidence>
<dbReference type="PANTHER" id="PTHR33204">
    <property type="entry name" value="TRANSCRIPTIONAL REGULATOR, MARR FAMILY"/>
    <property type="match status" value="1"/>
</dbReference>
<dbReference type="InterPro" id="IPR002577">
    <property type="entry name" value="HTH_HxlR"/>
</dbReference>
<evidence type="ECO:0000256" key="2">
    <source>
        <dbReference type="ARBA" id="ARBA00023125"/>
    </source>
</evidence>
<dbReference type="RefSeq" id="WP_188087000.1">
    <property type="nucleotide sequence ID" value="NZ_JACVFC010000001.1"/>
</dbReference>
<keyword evidence="2" id="KW-0238">DNA-binding</keyword>
<accession>A0ABR7TIU1</accession>
<evidence type="ECO:0000313" key="6">
    <source>
        <dbReference type="Proteomes" id="UP000659124"/>
    </source>
</evidence>
<dbReference type="EMBL" id="JACVFC010000001">
    <property type="protein sequence ID" value="MBC9929910.1"/>
    <property type="molecule type" value="Genomic_DNA"/>
</dbReference>
<gene>
    <name evidence="5" type="ORF">ICL07_05940</name>
</gene>
<dbReference type="Proteomes" id="UP000659124">
    <property type="component" value="Unassembled WGS sequence"/>
</dbReference>
<evidence type="ECO:0000259" key="4">
    <source>
        <dbReference type="PROSITE" id="PS51118"/>
    </source>
</evidence>
<evidence type="ECO:0000256" key="1">
    <source>
        <dbReference type="ARBA" id="ARBA00023015"/>
    </source>
</evidence>
<dbReference type="Gene3D" id="1.10.10.10">
    <property type="entry name" value="Winged helix-like DNA-binding domain superfamily/Winged helix DNA-binding domain"/>
    <property type="match status" value="1"/>
</dbReference>
<sequence>MKTITNPYPECDYTRKTRALSDAVELLQGKWKVMIIAVLGCRGRKRFSDLQQEITGIGAKMLTRELQTLEMNQLIKRTVCSTKPVTVRYEMTPYGQTLLKIVLELMDWGIAHRKHIMSPTLSVNSL</sequence>
<dbReference type="InterPro" id="IPR036390">
    <property type="entry name" value="WH_DNA-bd_sf"/>
</dbReference>
<comment type="caution">
    <text evidence="5">The sequence shown here is derived from an EMBL/GenBank/DDBJ whole genome shotgun (WGS) entry which is preliminary data.</text>
</comment>
<keyword evidence="1" id="KW-0805">Transcription regulation</keyword>
<protein>
    <submittedName>
        <fullName evidence="5">Helix-turn-helix transcriptional regulator</fullName>
    </submittedName>
</protein>
<keyword evidence="3" id="KW-0804">Transcription</keyword>
<evidence type="ECO:0000256" key="3">
    <source>
        <dbReference type="ARBA" id="ARBA00023163"/>
    </source>
</evidence>
<dbReference type="Pfam" id="PF01638">
    <property type="entry name" value="HxlR"/>
    <property type="match status" value="1"/>
</dbReference>
<organism evidence="5 6">
    <name type="scientific">Chitinophaga qingshengii</name>
    <dbReference type="NCBI Taxonomy" id="1569794"/>
    <lineage>
        <taxon>Bacteria</taxon>
        <taxon>Pseudomonadati</taxon>
        <taxon>Bacteroidota</taxon>
        <taxon>Chitinophagia</taxon>
        <taxon>Chitinophagales</taxon>
        <taxon>Chitinophagaceae</taxon>
        <taxon>Chitinophaga</taxon>
    </lineage>
</organism>
<proteinExistence type="predicted"/>